<comment type="caution">
    <text evidence="1">The sequence shown here is derived from an EMBL/GenBank/DDBJ whole genome shotgun (WGS) entry which is preliminary data.</text>
</comment>
<dbReference type="Proteomes" id="UP000024635">
    <property type="component" value="Unassembled WGS sequence"/>
</dbReference>
<dbReference type="EMBL" id="JARK01000159">
    <property type="protein sequence ID" value="EYC41716.1"/>
    <property type="molecule type" value="Genomic_DNA"/>
</dbReference>
<keyword evidence="2" id="KW-1185">Reference proteome</keyword>
<sequence length="97" mass="11763">MSPGVNQHAEHEYDKRFTPIIDSSILFIFRYFCPRVSEDMPTWVLQCAERECGWMNEGHQGDHELNEHYERIRWISKLPWLAFNCREEKTPERRHTV</sequence>
<evidence type="ECO:0000313" key="2">
    <source>
        <dbReference type="Proteomes" id="UP000024635"/>
    </source>
</evidence>
<dbReference type="AlphaFoldDB" id="A0A016WQ46"/>
<name>A0A016WQ46_9BILA</name>
<gene>
    <name evidence="1" type="primary">Acey_s0559.g3455</name>
    <name evidence="1" type="ORF">Y032_0559g3455</name>
</gene>
<organism evidence="1 2">
    <name type="scientific">Ancylostoma ceylanicum</name>
    <dbReference type="NCBI Taxonomy" id="53326"/>
    <lineage>
        <taxon>Eukaryota</taxon>
        <taxon>Metazoa</taxon>
        <taxon>Ecdysozoa</taxon>
        <taxon>Nematoda</taxon>
        <taxon>Chromadorea</taxon>
        <taxon>Rhabditida</taxon>
        <taxon>Rhabditina</taxon>
        <taxon>Rhabditomorpha</taxon>
        <taxon>Strongyloidea</taxon>
        <taxon>Ancylostomatidae</taxon>
        <taxon>Ancylostomatinae</taxon>
        <taxon>Ancylostoma</taxon>
    </lineage>
</organism>
<accession>A0A016WQ46</accession>
<proteinExistence type="predicted"/>
<evidence type="ECO:0000313" key="1">
    <source>
        <dbReference type="EMBL" id="EYC41716.1"/>
    </source>
</evidence>
<reference evidence="2" key="1">
    <citation type="journal article" date="2015" name="Nat. Genet.">
        <title>The genome and transcriptome of the zoonotic hookworm Ancylostoma ceylanicum identify infection-specific gene families.</title>
        <authorList>
            <person name="Schwarz E.M."/>
            <person name="Hu Y."/>
            <person name="Antoshechkin I."/>
            <person name="Miller M.M."/>
            <person name="Sternberg P.W."/>
            <person name="Aroian R.V."/>
        </authorList>
    </citation>
    <scope>NUCLEOTIDE SEQUENCE</scope>
    <source>
        <strain evidence="2">HY135</strain>
    </source>
</reference>
<protein>
    <submittedName>
        <fullName evidence="1">Uncharacterized protein</fullName>
    </submittedName>
</protein>